<dbReference type="AlphaFoldDB" id="A0AAP3AL62"/>
<accession>A0AAP3AL62</accession>
<comment type="caution">
    <text evidence="3">The sequence shown here is derived from an EMBL/GenBank/DDBJ whole genome shotgun (WGS) entry which is preliminary data.</text>
</comment>
<feature type="region of interest" description="Disordered" evidence="1">
    <location>
        <begin position="149"/>
        <end position="182"/>
    </location>
</feature>
<evidence type="ECO:0000256" key="2">
    <source>
        <dbReference type="SAM" id="Phobius"/>
    </source>
</evidence>
<dbReference type="InterPro" id="IPR018392">
    <property type="entry name" value="LysM"/>
</dbReference>
<dbReference type="CDD" id="cd00118">
    <property type="entry name" value="LysM"/>
    <property type="match status" value="1"/>
</dbReference>
<protein>
    <recommendedName>
        <fullName evidence="5">LysM domain-containing protein</fullName>
    </recommendedName>
</protein>
<dbReference type="RefSeq" id="WP_098470569.1">
    <property type="nucleotide sequence ID" value="NZ_CP082331.1"/>
</dbReference>
<proteinExistence type="predicted"/>
<evidence type="ECO:0000313" key="3">
    <source>
        <dbReference type="EMBL" id="MCV7629507.1"/>
    </source>
</evidence>
<name>A0AAP3AL62_MICLU</name>
<keyword evidence="2" id="KW-1133">Transmembrane helix</keyword>
<sequence length="250" mass="25319">MERTTSPAGPAPTRPVDAADAVGLTVLLLAGPGLLACAAALLQTGPSAPAAELTRVLGLGAGLAGLALLAWWAVGLLGLALLALGRRAGRPAWARLGRSLTPALLGRVAGAVVGAQLLAAPAAWADTAHPVPDASWTVAASPAHATGVEAPAPDAAWTPRPPAPAPPGAGTGRADPDHPTVTVRRGDCLWHLAAAELGPDATPREIDARWRRWYEANRRVIGDDPHLLLPGTVLTSPVFAPHAGVDGPRP</sequence>
<feature type="transmembrane region" description="Helical" evidence="2">
    <location>
        <begin position="62"/>
        <end position="84"/>
    </location>
</feature>
<evidence type="ECO:0008006" key="5">
    <source>
        <dbReference type="Google" id="ProtNLM"/>
    </source>
</evidence>
<evidence type="ECO:0000256" key="1">
    <source>
        <dbReference type="SAM" id="MobiDB-lite"/>
    </source>
</evidence>
<feature type="transmembrane region" description="Helical" evidence="2">
    <location>
        <begin position="21"/>
        <end position="42"/>
    </location>
</feature>
<dbReference type="InterPro" id="IPR036779">
    <property type="entry name" value="LysM_dom_sf"/>
</dbReference>
<gene>
    <name evidence="3" type="ORF">M3A82_009210</name>
</gene>
<reference evidence="3" key="1">
    <citation type="submission" date="2023-06" db="EMBL/GenBank/DDBJ databases">
        <title>lsaBGC provides a comprehensive framework for evolutionary analysis of biosynthetic gene clusters within focal taxa.</title>
        <authorList>
            <person name="Salamzade R."/>
            <person name="Sandstrom S."/>
            <person name="Kalan L.R."/>
        </authorList>
    </citation>
    <scope>NUCLEOTIDE SEQUENCE</scope>
    <source>
        <strain evidence="3">P3-SID899</strain>
    </source>
</reference>
<organism evidence="3 4">
    <name type="scientific">Micrococcus luteus</name>
    <name type="common">Micrococcus lysodeikticus</name>
    <dbReference type="NCBI Taxonomy" id="1270"/>
    <lineage>
        <taxon>Bacteria</taxon>
        <taxon>Bacillati</taxon>
        <taxon>Actinomycetota</taxon>
        <taxon>Actinomycetes</taxon>
        <taxon>Micrococcales</taxon>
        <taxon>Micrococcaceae</taxon>
        <taxon>Micrococcus</taxon>
    </lineage>
</organism>
<evidence type="ECO:0000313" key="4">
    <source>
        <dbReference type="Proteomes" id="UP001205867"/>
    </source>
</evidence>
<dbReference type="Gene3D" id="3.10.350.10">
    <property type="entry name" value="LysM domain"/>
    <property type="match status" value="1"/>
</dbReference>
<dbReference type="EMBL" id="JALXKZ020000024">
    <property type="protein sequence ID" value="MCV7629507.1"/>
    <property type="molecule type" value="Genomic_DNA"/>
</dbReference>
<keyword evidence="2" id="KW-0472">Membrane</keyword>
<dbReference type="Proteomes" id="UP001205867">
    <property type="component" value="Unassembled WGS sequence"/>
</dbReference>
<keyword evidence="2" id="KW-0812">Transmembrane</keyword>